<feature type="compositionally biased region" description="Low complexity" evidence="1">
    <location>
        <begin position="57"/>
        <end position="68"/>
    </location>
</feature>
<dbReference type="EMBL" id="NTFH01000027">
    <property type="protein sequence ID" value="PHQ13475.1"/>
    <property type="molecule type" value="Genomic_DNA"/>
</dbReference>
<dbReference type="RefSeq" id="WP_099616107.1">
    <property type="nucleotide sequence ID" value="NZ_KZ319386.1"/>
</dbReference>
<evidence type="ECO:0000313" key="2">
    <source>
        <dbReference type="EMBL" id="PHQ13475.1"/>
    </source>
</evidence>
<protein>
    <recommendedName>
        <fullName evidence="4">SPOR domain-containing protein</fullName>
    </recommendedName>
</protein>
<feature type="region of interest" description="Disordered" evidence="1">
    <location>
        <begin position="51"/>
        <end position="86"/>
    </location>
</feature>
<gene>
    <name evidence="2" type="ORF">CLH61_18165</name>
</gene>
<dbReference type="Proteomes" id="UP000231409">
    <property type="component" value="Unassembled WGS sequence"/>
</dbReference>
<keyword evidence="3" id="KW-1185">Reference proteome</keyword>
<reference evidence="2 3" key="1">
    <citation type="submission" date="2017-09" db="EMBL/GenBank/DDBJ databases">
        <title>The draft genome sequences of Marinobacter sp. PWS21.</title>
        <authorList>
            <person name="Cao J."/>
        </authorList>
    </citation>
    <scope>NUCLEOTIDE SEQUENCE [LARGE SCALE GENOMIC DNA]</scope>
    <source>
        <strain evidence="2 3">PWS21</strain>
    </source>
</reference>
<organism evidence="2 3">
    <name type="scientific">Marinobacter profundi</name>
    <dbReference type="NCBI Taxonomy" id="2666256"/>
    <lineage>
        <taxon>Bacteria</taxon>
        <taxon>Pseudomonadati</taxon>
        <taxon>Pseudomonadota</taxon>
        <taxon>Gammaproteobacteria</taxon>
        <taxon>Pseudomonadales</taxon>
        <taxon>Marinobacteraceae</taxon>
        <taxon>Marinobacter</taxon>
    </lineage>
</organism>
<dbReference type="AlphaFoldDB" id="A0A2G1UG98"/>
<accession>A0A2G1UG98</accession>
<name>A0A2G1UG98_9GAMM</name>
<comment type="caution">
    <text evidence="2">The sequence shown here is derived from an EMBL/GenBank/DDBJ whole genome shotgun (WGS) entry which is preliminary data.</text>
</comment>
<evidence type="ECO:0000313" key="3">
    <source>
        <dbReference type="Proteomes" id="UP000231409"/>
    </source>
</evidence>
<evidence type="ECO:0000256" key="1">
    <source>
        <dbReference type="SAM" id="MobiDB-lite"/>
    </source>
</evidence>
<evidence type="ECO:0008006" key="4">
    <source>
        <dbReference type="Google" id="ProtNLM"/>
    </source>
</evidence>
<sequence length="256" mass="28000">MRVFALILLLLNVGVWYLAEHREPRPEKPVESGGRLPRVTELELVRGELVPERPTRSAAGSAALLPAPTLETDSGNRDQDAPLPTAANNLLSPVPVAEGYCVTLGWFDSTAAALAEAPSGATGVKAVELTRELPPLHWVIIPPQSPEQALRQFREIRRQGIDSYLVTEGERRNAISLGLFESLDAARQVQRERISQNINATLAIFPRNQISYALVFEAGFAPGTGAAKAFVTEYQQKFELVEIKRCEGVATPEKNP</sequence>
<proteinExistence type="predicted"/>